<reference evidence="1 2" key="1">
    <citation type="submission" date="2021-03" db="EMBL/GenBank/DDBJ databases">
        <title>Fibrella sp. HMF5405 genome sequencing and assembly.</title>
        <authorList>
            <person name="Kang H."/>
            <person name="Kim H."/>
            <person name="Bae S."/>
            <person name="Joh K."/>
        </authorList>
    </citation>
    <scope>NUCLEOTIDE SEQUENCE [LARGE SCALE GENOMIC DNA]</scope>
    <source>
        <strain evidence="1 2">HMF5405</strain>
    </source>
</reference>
<dbReference type="EMBL" id="JAFMYW010000012">
    <property type="protein sequence ID" value="MBO0952664.1"/>
    <property type="molecule type" value="Genomic_DNA"/>
</dbReference>
<gene>
    <name evidence="1" type="ORF">J2I46_29060</name>
</gene>
<keyword evidence="2" id="KW-1185">Reference proteome</keyword>
<evidence type="ECO:0008006" key="3">
    <source>
        <dbReference type="Google" id="ProtNLM"/>
    </source>
</evidence>
<dbReference type="RefSeq" id="WP_207332612.1">
    <property type="nucleotide sequence ID" value="NZ_JAFMYW010000012.1"/>
</dbReference>
<sequence>MSSIISDLSDLKRLHSRVMSYPIDREKIFKKIREFLVAIKYNKGAFYYRVPMLFRAVSNEREEWFDNISKLGIAPKCKAQMSRCNWRGEPMFYGSSDNGVPIFEIRAKEGDFVVLSSFVNNDNPYNTNEIPIVFNGVVLGVKKILENLKESDVDFKNLLYQDDTFKENTPKVIKELDDYMGELFTEVVSNNNKNLYLITSSICRNFMAYLKNDRVVEGFIYPSVESNRTGFNVALGEAYTKNHLKLYSASMYKVTSYDVETKAYTLQPVKSLCSDEEGGRAKWKRIAARHEGENWVLSPNTPSTRDIEIPVLSLEGECE</sequence>
<protein>
    <recommendedName>
        <fullName evidence="3">RES domain-containing protein</fullName>
    </recommendedName>
</protein>
<organism evidence="1 2">
    <name type="scientific">Fibrella forsythiae</name>
    <dbReference type="NCBI Taxonomy" id="2817061"/>
    <lineage>
        <taxon>Bacteria</taxon>
        <taxon>Pseudomonadati</taxon>
        <taxon>Bacteroidota</taxon>
        <taxon>Cytophagia</taxon>
        <taxon>Cytophagales</taxon>
        <taxon>Spirosomataceae</taxon>
        <taxon>Fibrella</taxon>
    </lineage>
</organism>
<accession>A0ABS3JTY6</accession>
<evidence type="ECO:0000313" key="1">
    <source>
        <dbReference type="EMBL" id="MBO0952664.1"/>
    </source>
</evidence>
<name>A0ABS3JTY6_9BACT</name>
<comment type="caution">
    <text evidence="1">The sequence shown here is derived from an EMBL/GenBank/DDBJ whole genome shotgun (WGS) entry which is preliminary data.</text>
</comment>
<dbReference type="Proteomes" id="UP000664628">
    <property type="component" value="Unassembled WGS sequence"/>
</dbReference>
<proteinExistence type="predicted"/>
<evidence type="ECO:0000313" key="2">
    <source>
        <dbReference type="Proteomes" id="UP000664628"/>
    </source>
</evidence>